<evidence type="ECO:0000313" key="12">
    <source>
        <dbReference type="Ensembl" id="ENSSBOP00000018111.1"/>
    </source>
</evidence>
<dbReference type="Gene3D" id="1.50.40.10">
    <property type="entry name" value="Mitochondrial carrier domain"/>
    <property type="match status" value="1"/>
</dbReference>
<dbReference type="PANTHER" id="PTHR45939:SF5">
    <property type="entry name" value="PEROXISOMAL MEMBRANE PROTEIN PMP34"/>
    <property type="match status" value="1"/>
</dbReference>
<feature type="transmembrane region" description="Helical" evidence="11">
    <location>
        <begin position="12"/>
        <end position="30"/>
    </location>
</feature>
<evidence type="ECO:0000256" key="9">
    <source>
        <dbReference type="PROSITE-ProRule" id="PRU00282"/>
    </source>
</evidence>
<dbReference type="SUPFAM" id="SSF103506">
    <property type="entry name" value="Mitochondrial carrier"/>
    <property type="match status" value="1"/>
</dbReference>
<keyword evidence="13" id="KW-1185">Reference proteome</keyword>
<dbReference type="InterPro" id="IPR023395">
    <property type="entry name" value="MCP_dom_sf"/>
</dbReference>
<dbReference type="Proteomes" id="UP000233220">
    <property type="component" value="Unplaced"/>
</dbReference>
<dbReference type="GO" id="GO:0051724">
    <property type="term" value="F:NAD transmembrane transporter activity"/>
    <property type="evidence" value="ECO:0007669"/>
    <property type="project" value="TreeGrafter"/>
</dbReference>
<evidence type="ECO:0000256" key="2">
    <source>
        <dbReference type="ARBA" id="ARBA00006375"/>
    </source>
</evidence>
<keyword evidence="6 11" id="KW-1133">Transmembrane helix</keyword>
<dbReference type="GO" id="GO:0005347">
    <property type="term" value="F:ATP transmembrane transporter activity"/>
    <property type="evidence" value="ECO:0007669"/>
    <property type="project" value="TreeGrafter"/>
</dbReference>
<keyword evidence="4 9" id="KW-0812">Transmembrane</keyword>
<comment type="similarity">
    <text evidence="2 10">Belongs to the mitochondrial carrier (TC 2.A.29) family.</text>
</comment>
<evidence type="ECO:0008006" key="14">
    <source>
        <dbReference type="Google" id="ProtNLM"/>
    </source>
</evidence>
<evidence type="ECO:0000256" key="8">
    <source>
        <dbReference type="ARBA" id="ARBA00023140"/>
    </source>
</evidence>
<evidence type="ECO:0000256" key="4">
    <source>
        <dbReference type="ARBA" id="ARBA00022692"/>
    </source>
</evidence>
<keyword evidence="5" id="KW-0677">Repeat</keyword>
<evidence type="ECO:0000256" key="1">
    <source>
        <dbReference type="ARBA" id="ARBA00004585"/>
    </source>
</evidence>
<evidence type="ECO:0000256" key="5">
    <source>
        <dbReference type="ARBA" id="ARBA00022737"/>
    </source>
</evidence>
<dbReference type="PANTHER" id="PTHR45939">
    <property type="entry name" value="PEROXISOMAL MEMBRANE PROTEIN PMP34-RELATED"/>
    <property type="match status" value="1"/>
</dbReference>
<keyword evidence="3 10" id="KW-0813">Transport</keyword>
<evidence type="ECO:0000256" key="3">
    <source>
        <dbReference type="ARBA" id="ARBA00022448"/>
    </source>
</evidence>
<evidence type="ECO:0000256" key="10">
    <source>
        <dbReference type="RuleBase" id="RU000488"/>
    </source>
</evidence>
<name>A0A2K6TEP7_SAIBB</name>
<organism evidence="12 13">
    <name type="scientific">Saimiri boliviensis boliviensis</name>
    <name type="common">Bolivian squirrel monkey</name>
    <dbReference type="NCBI Taxonomy" id="39432"/>
    <lineage>
        <taxon>Eukaryota</taxon>
        <taxon>Metazoa</taxon>
        <taxon>Chordata</taxon>
        <taxon>Craniata</taxon>
        <taxon>Vertebrata</taxon>
        <taxon>Euteleostomi</taxon>
        <taxon>Mammalia</taxon>
        <taxon>Eutheria</taxon>
        <taxon>Euarchontoglires</taxon>
        <taxon>Primates</taxon>
        <taxon>Haplorrhini</taxon>
        <taxon>Platyrrhini</taxon>
        <taxon>Cebidae</taxon>
        <taxon>Saimiriinae</taxon>
        <taxon>Saimiri</taxon>
    </lineage>
</organism>
<dbReference type="GO" id="GO:0005778">
    <property type="term" value="C:peroxisomal membrane"/>
    <property type="evidence" value="ECO:0007669"/>
    <property type="project" value="UniProtKB-SubCell"/>
</dbReference>
<dbReference type="GO" id="GO:0015230">
    <property type="term" value="F:FAD transmembrane transporter activity"/>
    <property type="evidence" value="ECO:0007669"/>
    <property type="project" value="TreeGrafter"/>
</dbReference>
<keyword evidence="7 9" id="KW-0472">Membrane</keyword>
<dbReference type="STRING" id="39432.ENSSBOP00000018111"/>
<keyword evidence="8" id="KW-0576">Peroxisome</keyword>
<reference evidence="12" key="2">
    <citation type="submission" date="2025-09" db="UniProtKB">
        <authorList>
            <consortium name="Ensembl"/>
        </authorList>
    </citation>
    <scope>IDENTIFICATION</scope>
</reference>
<feature type="repeat" description="Solcar" evidence="9">
    <location>
        <begin position="7"/>
        <end position="67"/>
    </location>
</feature>
<dbReference type="InterPro" id="IPR052217">
    <property type="entry name" value="Mito/Peroxisomal_Carrier"/>
</dbReference>
<dbReference type="AlphaFoldDB" id="A0A2K6TEP7"/>
<accession>A0A2K6TEP7</accession>
<dbReference type="GO" id="GO:0015228">
    <property type="term" value="F:coenzyme A transmembrane transporter activity"/>
    <property type="evidence" value="ECO:0007669"/>
    <property type="project" value="TreeGrafter"/>
</dbReference>
<sequence>MASMLSYESLNHAVAGAVGSMTAMTVFFPLDTARLRLQVVEKRKFKITHVVLLEIIKTKNCSMFMRN</sequence>
<dbReference type="InterPro" id="IPR018108">
    <property type="entry name" value="MCP_transmembrane"/>
</dbReference>
<evidence type="ECO:0000256" key="6">
    <source>
        <dbReference type="ARBA" id="ARBA00022989"/>
    </source>
</evidence>
<dbReference type="GO" id="GO:0015217">
    <property type="term" value="F:ADP transmembrane transporter activity"/>
    <property type="evidence" value="ECO:0007669"/>
    <property type="project" value="TreeGrafter"/>
</dbReference>
<dbReference type="OMA" id="KNCSMFM"/>
<proteinExistence type="inferred from homology"/>
<dbReference type="Ensembl" id="ENSSBOT00000034926.1">
    <property type="protein sequence ID" value="ENSSBOP00000018111.1"/>
    <property type="gene ID" value="ENSSBOG00000025689.1"/>
</dbReference>
<evidence type="ECO:0000256" key="7">
    <source>
        <dbReference type="ARBA" id="ARBA00023136"/>
    </source>
</evidence>
<dbReference type="GO" id="GO:0044610">
    <property type="term" value="F:FMN transmembrane transporter activity"/>
    <property type="evidence" value="ECO:0007669"/>
    <property type="project" value="TreeGrafter"/>
</dbReference>
<reference evidence="12" key="1">
    <citation type="submission" date="2025-08" db="UniProtKB">
        <authorList>
            <consortium name="Ensembl"/>
        </authorList>
    </citation>
    <scope>IDENTIFICATION</scope>
</reference>
<dbReference type="Pfam" id="PF00153">
    <property type="entry name" value="Mito_carr"/>
    <property type="match status" value="1"/>
</dbReference>
<protein>
    <recommendedName>
        <fullName evidence="14">Solute carrier family 25 member 17</fullName>
    </recommendedName>
</protein>
<evidence type="ECO:0000313" key="13">
    <source>
        <dbReference type="Proteomes" id="UP000233220"/>
    </source>
</evidence>
<dbReference type="GO" id="GO:0080122">
    <property type="term" value="F:AMP transmembrane transporter activity"/>
    <property type="evidence" value="ECO:0007669"/>
    <property type="project" value="TreeGrafter"/>
</dbReference>
<evidence type="ECO:0000256" key="11">
    <source>
        <dbReference type="SAM" id="Phobius"/>
    </source>
</evidence>
<dbReference type="PROSITE" id="PS50920">
    <property type="entry name" value="SOLCAR"/>
    <property type="match status" value="1"/>
</dbReference>
<comment type="subcellular location">
    <subcellularLocation>
        <location evidence="1">Peroxisome membrane</location>
        <topology evidence="1">Multi-pass membrane protein</topology>
    </subcellularLocation>
</comment>